<evidence type="ECO:0000313" key="2">
    <source>
        <dbReference type="EMBL" id="KUJ20194.1"/>
    </source>
</evidence>
<proteinExistence type="predicted"/>
<dbReference type="EMBL" id="KQ947410">
    <property type="protein sequence ID" value="KUJ20194.1"/>
    <property type="molecule type" value="Genomic_DNA"/>
</dbReference>
<evidence type="ECO:0000313" key="3">
    <source>
        <dbReference type="Proteomes" id="UP000070700"/>
    </source>
</evidence>
<feature type="region of interest" description="Disordered" evidence="1">
    <location>
        <begin position="81"/>
        <end position="101"/>
    </location>
</feature>
<feature type="compositionally biased region" description="Polar residues" evidence="1">
    <location>
        <begin position="85"/>
        <end position="101"/>
    </location>
</feature>
<keyword evidence="3" id="KW-1185">Reference proteome</keyword>
<organism evidence="2 3">
    <name type="scientific">Mollisia scopiformis</name>
    <name type="common">Conifer needle endophyte fungus</name>
    <name type="synonym">Phialocephala scopiformis</name>
    <dbReference type="NCBI Taxonomy" id="149040"/>
    <lineage>
        <taxon>Eukaryota</taxon>
        <taxon>Fungi</taxon>
        <taxon>Dikarya</taxon>
        <taxon>Ascomycota</taxon>
        <taxon>Pezizomycotina</taxon>
        <taxon>Leotiomycetes</taxon>
        <taxon>Helotiales</taxon>
        <taxon>Mollisiaceae</taxon>
        <taxon>Mollisia</taxon>
    </lineage>
</organism>
<sequence>MRMVPGASHRRHDHGRLLAGFLASLHLHLHLLTHLHLSLSQLRCLPGSVLSVSHSYSSPISISISTLRIHPPRFSLSMYRGPGSRSFSSRAPTTRPRPQTKFTIPGALTGRSPFSASSHRQVFSPPPGPAFSLFDAASGLAVPMAWAWAAFRLVLY</sequence>
<dbReference type="GeneID" id="28817513"/>
<dbReference type="KEGG" id="psco:LY89DRAFT_473499"/>
<dbReference type="Proteomes" id="UP000070700">
    <property type="component" value="Unassembled WGS sequence"/>
</dbReference>
<evidence type="ECO:0000256" key="1">
    <source>
        <dbReference type="SAM" id="MobiDB-lite"/>
    </source>
</evidence>
<reference evidence="2 3" key="1">
    <citation type="submission" date="2015-10" db="EMBL/GenBank/DDBJ databases">
        <title>Full genome of DAOMC 229536 Phialocephala scopiformis, a fungal endophyte of spruce producing the potent anti-insectan compound rugulosin.</title>
        <authorList>
            <consortium name="DOE Joint Genome Institute"/>
            <person name="Walker A.K."/>
            <person name="Frasz S.L."/>
            <person name="Seifert K.A."/>
            <person name="Miller J.D."/>
            <person name="Mondo S.J."/>
            <person name="Labutti K."/>
            <person name="Lipzen A."/>
            <person name="Dockter R."/>
            <person name="Kennedy M."/>
            <person name="Grigoriev I.V."/>
            <person name="Spatafora J.W."/>
        </authorList>
    </citation>
    <scope>NUCLEOTIDE SEQUENCE [LARGE SCALE GENOMIC DNA]</scope>
    <source>
        <strain evidence="2 3">CBS 120377</strain>
    </source>
</reference>
<gene>
    <name evidence="2" type="ORF">LY89DRAFT_473499</name>
</gene>
<protein>
    <submittedName>
        <fullName evidence="2">Uncharacterized protein</fullName>
    </submittedName>
</protein>
<dbReference type="AlphaFoldDB" id="A0A194XJ96"/>
<name>A0A194XJ96_MOLSC</name>
<accession>A0A194XJ96</accession>
<dbReference type="RefSeq" id="XP_018074549.1">
    <property type="nucleotide sequence ID" value="XM_018207787.1"/>
</dbReference>
<dbReference type="InParanoid" id="A0A194XJ96"/>